<dbReference type="Gene3D" id="3.40.50.720">
    <property type="entry name" value="NAD(P)-binding Rossmann-like Domain"/>
    <property type="match status" value="1"/>
</dbReference>
<dbReference type="EMBL" id="CAFAAV010000158">
    <property type="protein sequence ID" value="CAB4828692.1"/>
    <property type="molecule type" value="Genomic_DNA"/>
</dbReference>
<evidence type="ECO:0000259" key="4">
    <source>
        <dbReference type="SMART" id="SM00822"/>
    </source>
</evidence>
<dbReference type="InterPro" id="IPR052178">
    <property type="entry name" value="Sec_Metab_Biosynth_SDR"/>
</dbReference>
<accession>A0A6J6ABI0</accession>
<dbReference type="PRINTS" id="PR00081">
    <property type="entry name" value="GDHRDH"/>
</dbReference>
<dbReference type="GO" id="GO:0016491">
    <property type="term" value="F:oxidoreductase activity"/>
    <property type="evidence" value="ECO:0007669"/>
    <property type="project" value="UniProtKB-KW"/>
</dbReference>
<dbReference type="InterPro" id="IPR057326">
    <property type="entry name" value="KR_dom"/>
</dbReference>
<dbReference type="Pfam" id="PF13561">
    <property type="entry name" value="adh_short_C2"/>
    <property type="match status" value="1"/>
</dbReference>
<organism evidence="5">
    <name type="scientific">freshwater metagenome</name>
    <dbReference type="NCBI Taxonomy" id="449393"/>
    <lineage>
        <taxon>unclassified sequences</taxon>
        <taxon>metagenomes</taxon>
        <taxon>ecological metagenomes</taxon>
    </lineage>
</organism>
<dbReference type="EMBL" id="CAESGF010000035">
    <property type="protein sequence ID" value="CAB4365549.1"/>
    <property type="molecule type" value="Genomic_DNA"/>
</dbReference>
<dbReference type="FunFam" id="3.40.50.720:FF:000084">
    <property type="entry name" value="Short-chain dehydrogenase reductase"/>
    <property type="match status" value="1"/>
</dbReference>
<dbReference type="PANTHER" id="PTHR43618">
    <property type="entry name" value="7-ALPHA-HYDROXYSTEROID DEHYDROGENASE"/>
    <property type="match status" value="1"/>
</dbReference>
<name>A0A6J6ABI0_9ZZZZ</name>
<dbReference type="EMBL" id="CAFBOL010000006">
    <property type="protein sequence ID" value="CAB4975130.1"/>
    <property type="molecule type" value="Genomic_DNA"/>
</dbReference>
<feature type="domain" description="Ketoreductase" evidence="4">
    <location>
        <begin position="12"/>
        <end position="195"/>
    </location>
</feature>
<reference evidence="5" key="1">
    <citation type="submission" date="2020-05" db="EMBL/GenBank/DDBJ databases">
        <authorList>
            <person name="Chiriac C."/>
            <person name="Salcher M."/>
            <person name="Ghai R."/>
            <person name="Kavagutti S V."/>
        </authorList>
    </citation>
    <scope>NUCLEOTIDE SEQUENCE</scope>
</reference>
<dbReference type="EMBL" id="CAFBIY010000064">
    <property type="protein sequence ID" value="CAB4850810.1"/>
    <property type="molecule type" value="Genomic_DNA"/>
</dbReference>
<comment type="similarity">
    <text evidence="1">Belongs to the short-chain dehydrogenases/reductases (SDR) family.</text>
</comment>
<evidence type="ECO:0000313" key="9">
    <source>
        <dbReference type="EMBL" id="CAB4961042.1"/>
    </source>
</evidence>
<evidence type="ECO:0000256" key="3">
    <source>
        <dbReference type="ARBA" id="ARBA00023002"/>
    </source>
</evidence>
<evidence type="ECO:0000313" key="6">
    <source>
        <dbReference type="EMBL" id="CAB4744393.1"/>
    </source>
</evidence>
<evidence type="ECO:0000313" key="5">
    <source>
        <dbReference type="EMBL" id="CAB4365549.1"/>
    </source>
</evidence>
<proteinExistence type="inferred from homology"/>
<dbReference type="InterPro" id="IPR036291">
    <property type="entry name" value="NAD(P)-bd_dom_sf"/>
</dbReference>
<dbReference type="InterPro" id="IPR002347">
    <property type="entry name" value="SDR_fam"/>
</dbReference>
<dbReference type="PROSITE" id="PS00061">
    <property type="entry name" value="ADH_SHORT"/>
    <property type="match status" value="1"/>
</dbReference>
<dbReference type="InterPro" id="IPR020904">
    <property type="entry name" value="Sc_DH/Rdtase_CS"/>
</dbReference>
<keyword evidence="2" id="KW-0521">NADP</keyword>
<dbReference type="SUPFAM" id="SSF51735">
    <property type="entry name" value="NAD(P)-binding Rossmann-fold domains"/>
    <property type="match status" value="1"/>
</dbReference>
<keyword evidence="3" id="KW-0560">Oxidoreductase</keyword>
<dbReference type="AlphaFoldDB" id="A0A6J6ABI0"/>
<dbReference type="PRINTS" id="PR00080">
    <property type="entry name" value="SDRFAMILY"/>
</dbReference>
<evidence type="ECO:0000256" key="1">
    <source>
        <dbReference type="ARBA" id="ARBA00006484"/>
    </source>
</evidence>
<evidence type="ECO:0000313" key="10">
    <source>
        <dbReference type="EMBL" id="CAB4975130.1"/>
    </source>
</evidence>
<dbReference type="SMART" id="SM00822">
    <property type="entry name" value="PKS_KR"/>
    <property type="match status" value="1"/>
</dbReference>
<dbReference type="EMBL" id="CAFBMT010000051">
    <property type="protein sequence ID" value="CAB4961042.1"/>
    <property type="molecule type" value="Genomic_DNA"/>
</dbReference>
<gene>
    <name evidence="6" type="ORF">UFOPK2656_03137</name>
    <name evidence="7" type="ORF">UFOPK3099_01883</name>
    <name evidence="8" type="ORF">UFOPK3267_01317</name>
    <name evidence="9" type="ORF">UFOPK3651_03517</name>
    <name evidence="10" type="ORF">UFOPK3931_00444</name>
    <name evidence="5" type="ORF">UFOPK4189_03292</name>
</gene>
<sequence>MAVSSLFDVEGKVYVITGSTSGIGLMMARGLVEAGATVVVTSRKAQACADVVAELSQIGSCLAIPSDVSSEDGCRALRDAVAERFPDGIHALVNNAANTWGAPLAEHDTKSWNRVFDLNVGGSFHCSKFFRPLLDAASTPDDPSRIVNFSSVTAFAVPEDETYSYTASKAALLHLTKHLARRLAPKITVNCIVPGAFPSRMMKAAFETKGDEIAASAPMQRAGRQDDAVGALIYLTSRASSWVTGEHLVVDGGTVNCVTSGSSD</sequence>
<evidence type="ECO:0000256" key="2">
    <source>
        <dbReference type="ARBA" id="ARBA00022857"/>
    </source>
</evidence>
<dbReference type="EMBL" id="CAEZYF010000030">
    <property type="protein sequence ID" value="CAB4744393.1"/>
    <property type="molecule type" value="Genomic_DNA"/>
</dbReference>
<dbReference type="PANTHER" id="PTHR43618:SF8">
    <property type="entry name" value="7ALPHA-HYDROXYSTEROID DEHYDROGENASE"/>
    <property type="match status" value="1"/>
</dbReference>
<protein>
    <submittedName>
        <fullName evidence="5">Unannotated protein</fullName>
    </submittedName>
</protein>
<evidence type="ECO:0000313" key="7">
    <source>
        <dbReference type="EMBL" id="CAB4828692.1"/>
    </source>
</evidence>
<evidence type="ECO:0000313" key="8">
    <source>
        <dbReference type="EMBL" id="CAB4850810.1"/>
    </source>
</evidence>